<feature type="transmembrane region" description="Helical" evidence="1">
    <location>
        <begin position="52"/>
        <end position="71"/>
    </location>
</feature>
<feature type="transmembrane region" description="Helical" evidence="1">
    <location>
        <begin position="137"/>
        <end position="159"/>
    </location>
</feature>
<reference evidence="2 3" key="1">
    <citation type="submission" date="2009-07" db="EMBL/GenBank/DDBJ databases">
        <authorList>
            <person name="Madupu R."/>
            <person name="Sebastian Y."/>
            <person name="Durkin A.S."/>
            <person name="Torralba M."/>
            <person name="Methe B."/>
            <person name="Sutton G.G."/>
            <person name="Strausberg R.L."/>
            <person name="Nelson K.E."/>
        </authorList>
    </citation>
    <scope>NUCLEOTIDE SEQUENCE [LARGE SCALE GENOMIC DNA]</scope>
    <source>
        <strain evidence="2 3">ATCC 35580</strain>
    </source>
</reference>
<feature type="transmembrane region" description="Helical" evidence="1">
    <location>
        <begin position="212"/>
        <end position="235"/>
    </location>
</feature>
<name>C8PM21_9SPIR</name>
<accession>C8PM21</accession>
<protein>
    <submittedName>
        <fullName evidence="2">Uncharacterized protein</fullName>
    </submittedName>
</protein>
<feature type="transmembrane region" description="Helical" evidence="1">
    <location>
        <begin position="180"/>
        <end position="200"/>
    </location>
</feature>
<dbReference type="STRING" id="596324.TREVI0001_1054"/>
<dbReference type="eggNOG" id="ENOG5030S8R">
    <property type="taxonomic scope" value="Bacteria"/>
</dbReference>
<dbReference type="OrthoDB" id="359300at2"/>
<dbReference type="Proteomes" id="UP000004509">
    <property type="component" value="Unassembled WGS sequence"/>
</dbReference>
<comment type="caution">
    <text evidence="2">The sequence shown here is derived from an EMBL/GenBank/DDBJ whole genome shotgun (WGS) entry which is preliminary data.</text>
</comment>
<keyword evidence="1" id="KW-0812">Transmembrane</keyword>
<dbReference type="EMBL" id="ACYH01000007">
    <property type="protein sequence ID" value="EEV21530.1"/>
    <property type="molecule type" value="Genomic_DNA"/>
</dbReference>
<feature type="transmembrane region" description="Helical" evidence="1">
    <location>
        <begin position="21"/>
        <end position="40"/>
    </location>
</feature>
<dbReference type="AlphaFoldDB" id="C8PM21"/>
<feature type="transmembrane region" description="Helical" evidence="1">
    <location>
        <begin position="92"/>
        <end position="117"/>
    </location>
</feature>
<dbReference type="RefSeq" id="WP_006187565.1">
    <property type="nucleotide sequence ID" value="NZ_ACYH01000007.1"/>
</dbReference>
<proteinExistence type="predicted"/>
<keyword evidence="1" id="KW-0472">Membrane</keyword>
<evidence type="ECO:0000313" key="3">
    <source>
        <dbReference type="Proteomes" id="UP000004509"/>
    </source>
</evidence>
<sequence length="254" mass="29137">MKQLIGIIQSVISDMKLLRKPFINYTLVYIGLAVISNLVSLFNSSNKAVNSFLYLVTLAVSVFQTAAIVYFQRAYIKQQIGNVVFNSIFTVILHLYFIYFIQLMIITIPVTAVMIIFTSLQSGASSIFSITDWIGKGLVFIFLLYWFSRLVFVPTILVYKKESMKMKLIIAESKAIFRKNLVVVLPFFLMLYILAFYIGFSIIDNPQYTPPSLVQIIFLTCNAYISSILYCKVVINYQLQMASRYLPHIPRVTE</sequence>
<organism evidence="2 3">
    <name type="scientific">Treponema vincentii ATCC 35580</name>
    <dbReference type="NCBI Taxonomy" id="596324"/>
    <lineage>
        <taxon>Bacteria</taxon>
        <taxon>Pseudomonadati</taxon>
        <taxon>Spirochaetota</taxon>
        <taxon>Spirochaetia</taxon>
        <taxon>Spirochaetales</taxon>
        <taxon>Treponemataceae</taxon>
        <taxon>Treponema</taxon>
    </lineage>
</organism>
<gene>
    <name evidence="2" type="ORF">TREVI0001_1054</name>
</gene>
<keyword evidence="1" id="KW-1133">Transmembrane helix</keyword>
<evidence type="ECO:0000256" key="1">
    <source>
        <dbReference type="SAM" id="Phobius"/>
    </source>
</evidence>
<evidence type="ECO:0000313" key="2">
    <source>
        <dbReference type="EMBL" id="EEV21530.1"/>
    </source>
</evidence>